<dbReference type="Gene3D" id="3.30.450.20">
    <property type="entry name" value="PAS domain"/>
    <property type="match status" value="1"/>
</dbReference>
<dbReference type="AlphaFoldDB" id="A0AAD6BXN6"/>
<name>A0AAD6BXN6_9EURO</name>
<keyword evidence="1" id="KW-0285">Flavoprotein</keyword>
<keyword evidence="6" id="KW-1185">Reference proteome</keyword>
<dbReference type="GeneID" id="81602661"/>
<dbReference type="InterPro" id="IPR035965">
    <property type="entry name" value="PAS-like_dom_sf"/>
</dbReference>
<reference evidence="5" key="1">
    <citation type="submission" date="2022-12" db="EMBL/GenBank/DDBJ databases">
        <authorList>
            <person name="Petersen C."/>
        </authorList>
    </citation>
    <scope>NUCLEOTIDE SEQUENCE</scope>
    <source>
        <strain evidence="5">IBT 16125</strain>
    </source>
</reference>
<protein>
    <recommendedName>
        <fullName evidence="4">PAC domain-containing protein</fullName>
    </recommendedName>
</protein>
<dbReference type="PROSITE" id="PS50113">
    <property type="entry name" value="PAC"/>
    <property type="match status" value="1"/>
</dbReference>
<keyword evidence="3" id="KW-0157">Chromophore</keyword>
<dbReference type="RefSeq" id="XP_056761267.1">
    <property type="nucleotide sequence ID" value="XM_056912418.1"/>
</dbReference>
<evidence type="ECO:0000256" key="1">
    <source>
        <dbReference type="ARBA" id="ARBA00022630"/>
    </source>
</evidence>
<evidence type="ECO:0000256" key="2">
    <source>
        <dbReference type="ARBA" id="ARBA00022643"/>
    </source>
</evidence>
<dbReference type="InterPro" id="IPR000014">
    <property type="entry name" value="PAS"/>
</dbReference>
<dbReference type="GO" id="GO:0005634">
    <property type="term" value="C:nucleus"/>
    <property type="evidence" value="ECO:0007669"/>
    <property type="project" value="TreeGrafter"/>
</dbReference>
<accession>A0AAD6BXN6</accession>
<gene>
    <name evidence="5" type="ORF">N7458_009036</name>
</gene>
<dbReference type="EMBL" id="JAPVEA010000008">
    <property type="protein sequence ID" value="KAJ5438038.1"/>
    <property type="molecule type" value="Genomic_DNA"/>
</dbReference>
<feature type="domain" description="PAC" evidence="4">
    <location>
        <begin position="349"/>
        <end position="402"/>
    </location>
</feature>
<sequence>MADLHEGLSGLDTESLRSFSETLPDEYHEWMSESGRTSRFPLMDRIRNDQILDDFPRPPSRTKGLDVIAEEQPMPDQTFEEQAYPTPRSSIKNMRRNVTTNELPLLQEINPFEGAEEFNPVNEEGASYDLIAPWDGVDAPLHKLERLSDVMFGTEHMLSILNNPRYLARFREFLLEERPRSISTLTYYLNAAKALKALEYANALVRLSTDVPPPAVQAVQTDNEAVGITANKVLEQRVEDGLNALTSEELPAFIASRCITITSKIVEERIRGTLPMKFRETSNALAEVFCLTDPSRPDNPIIFASQEFHRTTQYGMDYVLGRNCRFLQGPKTNPNSVRRIRESLQECRHHSELFLNYRRDGSPFMNLLQCAPLCDSRGSVKYFIGAQIDVSGLALDGAQIESLIELQSRYRDPDEESVAEMPIAPHKDEFRQMCELFSPKELSSVQDHGGDLFQPLNTRAASRAQKHWLPHGGSMDSETEAIRLRDIKSPLFRGSLTGVYENYLLVRPYPSLRILFTSPSLQIPGMLQSSFFSRIGSSSAVKEELMAAMQQGHSVTARIKWVTRFNSEGRSRWVHCTPLYASNGQVGVWMVVVVDDEEEQIPLNWRN</sequence>
<dbReference type="SUPFAM" id="SSF55785">
    <property type="entry name" value="PYP-like sensor domain (PAS domain)"/>
    <property type="match status" value="1"/>
</dbReference>
<evidence type="ECO:0000313" key="5">
    <source>
        <dbReference type="EMBL" id="KAJ5438038.1"/>
    </source>
</evidence>
<keyword evidence="2" id="KW-0288">FMN</keyword>
<dbReference type="NCBIfam" id="TIGR00229">
    <property type="entry name" value="sensory_box"/>
    <property type="match status" value="1"/>
</dbReference>
<organism evidence="5 6">
    <name type="scientific">Penicillium daleae</name>
    <dbReference type="NCBI Taxonomy" id="63821"/>
    <lineage>
        <taxon>Eukaryota</taxon>
        <taxon>Fungi</taxon>
        <taxon>Dikarya</taxon>
        <taxon>Ascomycota</taxon>
        <taxon>Pezizomycotina</taxon>
        <taxon>Eurotiomycetes</taxon>
        <taxon>Eurotiomycetidae</taxon>
        <taxon>Eurotiales</taxon>
        <taxon>Aspergillaceae</taxon>
        <taxon>Penicillium</taxon>
    </lineage>
</organism>
<dbReference type="InterPro" id="IPR000700">
    <property type="entry name" value="PAS-assoc_C"/>
</dbReference>
<dbReference type="PANTHER" id="PTHR47429">
    <property type="entry name" value="PROTEIN TWIN LOV 1"/>
    <property type="match status" value="1"/>
</dbReference>
<evidence type="ECO:0000256" key="3">
    <source>
        <dbReference type="ARBA" id="ARBA00022991"/>
    </source>
</evidence>
<proteinExistence type="predicted"/>
<evidence type="ECO:0000259" key="4">
    <source>
        <dbReference type="PROSITE" id="PS50113"/>
    </source>
</evidence>
<dbReference type="Pfam" id="PF13426">
    <property type="entry name" value="PAS_9"/>
    <property type="match status" value="1"/>
</dbReference>
<evidence type="ECO:0000313" key="6">
    <source>
        <dbReference type="Proteomes" id="UP001213681"/>
    </source>
</evidence>
<reference evidence="5" key="2">
    <citation type="journal article" date="2023" name="IMA Fungus">
        <title>Comparative genomic study of the Penicillium genus elucidates a diverse pangenome and 15 lateral gene transfer events.</title>
        <authorList>
            <person name="Petersen C."/>
            <person name="Sorensen T."/>
            <person name="Nielsen M.R."/>
            <person name="Sondergaard T.E."/>
            <person name="Sorensen J.L."/>
            <person name="Fitzpatrick D.A."/>
            <person name="Frisvad J.C."/>
            <person name="Nielsen K.L."/>
        </authorList>
    </citation>
    <scope>NUCLEOTIDE SEQUENCE</scope>
    <source>
        <strain evidence="5">IBT 16125</strain>
    </source>
</reference>
<dbReference type="Proteomes" id="UP001213681">
    <property type="component" value="Unassembled WGS sequence"/>
</dbReference>
<dbReference type="PANTHER" id="PTHR47429:SF9">
    <property type="entry name" value="PAS DOMAIN-CONTAINING PROTEIN"/>
    <property type="match status" value="1"/>
</dbReference>
<comment type="caution">
    <text evidence="5">The sequence shown here is derived from an EMBL/GenBank/DDBJ whole genome shotgun (WGS) entry which is preliminary data.</text>
</comment>